<dbReference type="Proteomes" id="UP000509597">
    <property type="component" value="Chromosome"/>
</dbReference>
<dbReference type="InterPro" id="IPR002104">
    <property type="entry name" value="Integrase_catalytic"/>
</dbReference>
<dbReference type="KEGG" id="chiz:HQ393_15650"/>
<dbReference type="GO" id="GO:0015074">
    <property type="term" value="P:DNA integration"/>
    <property type="evidence" value="ECO:0007669"/>
    <property type="project" value="UniProtKB-KW"/>
</dbReference>
<name>A0A7H9BLT0_9NEIS</name>
<dbReference type="InterPro" id="IPR022000">
    <property type="entry name" value="Min27-like_integrase_DNA_bind"/>
</dbReference>
<protein>
    <submittedName>
        <fullName evidence="6">Site-specific integrase</fullName>
    </submittedName>
</protein>
<dbReference type="Gene3D" id="1.10.150.130">
    <property type="match status" value="1"/>
</dbReference>
<keyword evidence="4" id="KW-0233">DNA recombination</keyword>
<dbReference type="CDD" id="cd01189">
    <property type="entry name" value="INT_ICEBs1_C_like"/>
    <property type="match status" value="1"/>
</dbReference>
<dbReference type="Pfam" id="PF00589">
    <property type="entry name" value="Phage_integrase"/>
    <property type="match status" value="1"/>
</dbReference>
<dbReference type="InterPro" id="IPR050808">
    <property type="entry name" value="Phage_Integrase"/>
</dbReference>
<evidence type="ECO:0000256" key="3">
    <source>
        <dbReference type="ARBA" id="ARBA00023125"/>
    </source>
</evidence>
<proteinExistence type="inferred from homology"/>
<dbReference type="InterPro" id="IPR013762">
    <property type="entry name" value="Integrase-like_cat_sf"/>
</dbReference>
<evidence type="ECO:0000313" key="7">
    <source>
        <dbReference type="Proteomes" id="UP000509597"/>
    </source>
</evidence>
<evidence type="ECO:0000256" key="1">
    <source>
        <dbReference type="ARBA" id="ARBA00008857"/>
    </source>
</evidence>
<organism evidence="6 7">
    <name type="scientific">Chitinibacter bivalviorum</name>
    <dbReference type="NCBI Taxonomy" id="2739434"/>
    <lineage>
        <taxon>Bacteria</taxon>
        <taxon>Pseudomonadati</taxon>
        <taxon>Pseudomonadota</taxon>
        <taxon>Betaproteobacteria</taxon>
        <taxon>Neisseriales</taxon>
        <taxon>Chitinibacteraceae</taxon>
        <taxon>Chitinibacter</taxon>
    </lineage>
</organism>
<feature type="domain" description="Tyr recombinase" evidence="5">
    <location>
        <begin position="207"/>
        <end position="393"/>
    </location>
</feature>
<accession>A0A7H9BLT0</accession>
<sequence length="417" mass="48039">MGAIRARKETGLLFIDFRWEGKRCREQTNLRDNATNRRKLEKMLQQIESEIKLGRFDYARFFPESKSAENSVFNTSPIKSIGTALNTTTEDGAEQKGPLFSVFIEEWLVESQITWRRSHQVNIRGMIDKYYLPAFGTVGVGNITRADLLKFRSSLAKVSGRNGNITLSANRINKIMDPLRRIFEEAADRYDFTTPFVRIKPLKVPRSDVQPFTLAEVRLIIDSVRPDFKNYYTVRFFSGMRTGEIDGLKWKYVDFERRVIMVRETIVAGEEDYTKTDSSQRDIAMCGPVFDALENQYRATGAMSEYVFCNLQGLPVDHNNITKRVWYPLLSHLGLEKRRPYQSRHTAATLWLAAGEAPEWIARQMGHANTEMLFKVYSRYVPNLTRRDGSAFERLLLQGQSSLPSQVIEAIKQEVQA</sequence>
<dbReference type="GO" id="GO:0003677">
    <property type="term" value="F:DNA binding"/>
    <property type="evidence" value="ECO:0007669"/>
    <property type="project" value="UniProtKB-KW"/>
</dbReference>
<dbReference type="PANTHER" id="PTHR30629:SF2">
    <property type="entry name" value="PROPHAGE INTEGRASE INTS-RELATED"/>
    <property type="match status" value="1"/>
</dbReference>
<evidence type="ECO:0000256" key="4">
    <source>
        <dbReference type="ARBA" id="ARBA00023172"/>
    </source>
</evidence>
<reference evidence="6 7" key="1">
    <citation type="submission" date="2020-07" db="EMBL/GenBank/DDBJ databases">
        <title>Complete genome sequence of Chitinibacter sp. 2T18.</title>
        <authorList>
            <person name="Bae J.-W."/>
            <person name="Choi J.-W."/>
        </authorList>
    </citation>
    <scope>NUCLEOTIDE SEQUENCE [LARGE SCALE GENOMIC DNA]</scope>
    <source>
        <strain evidence="6 7">2T18</strain>
    </source>
</reference>
<keyword evidence="3" id="KW-0238">DNA-binding</keyword>
<dbReference type="AlphaFoldDB" id="A0A7H9BLT0"/>
<gene>
    <name evidence="6" type="ORF">HQ393_15650</name>
</gene>
<dbReference type="Pfam" id="PF14659">
    <property type="entry name" value="Phage_int_SAM_3"/>
    <property type="match status" value="1"/>
</dbReference>
<dbReference type="Gene3D" id="1.10.443.10">
    <property type="entry name" value="Intergrase catalytic core"/>
    <property type="match status" value="1"/>
</dbReference>
<evidence type="ECO:0000259" key="5">
    <source>
        <dbReference type="PROSITE" id="PS51898"/>
    </source>
</evidence>
<dbReference type="InterPro" id="IPR011010">
    <property type="entry name" value="DNA_brk_join_enz"/>
</dbReference>
<keyword evidence="7" id="KW-1185">Reference proteome</keyword>
<evidence type="ECO:0000313" key="6">
    <source>
        <dbReference type="EMBL" id="QLG89565.1"/>
    </source>
</evidence>
<evidence type="ECO:0000256" key="2">
    <source>
        <dbReference type="ARBA" id="ARBA00022908"/>
    </source>
</evidence>
<dbReference type="PROSITE" id="PS51898">
    <property type="entry name" value="TYR_RECOMBINASE"/>
    <property type="match status" value="1"/>
</dbReference>
<comment type="similarity">
    <text evidence="1">Belongs to the 'phage' integrase family.</text>
</comment>
<dbReference type="PANTHER" id="PTHR30629">
    <property type="entry name" value="PROPHAGE INTEGRASE"/>
    <property type="match status" value="1"/>
</dbReference>
<dbReference type="GO" id="GO:0006310">
    <property type="term" value="P:DNA recombination"/>
    <property type="evidence" value="ECO:0007669"/>
    <property type="project" value="UniProtKB-KW"/>
</dbReference>
<dbReference type="RefSeq" id="WP_179356391.1">
    <property type="nucleotide sequence ID" value="NZ_CP058627.1"/>
</dbReference>
<dbReference type="InterPro" id="IPR004107">
    <property type="entry name" value="Integrase_SAM-like_N"/>
</dbReference>
<dbReference type="Pfam" id="PF12167">
    <property type="entry name" value="Arm-DNA-bind_2"/>
    <property type="match status" value="1"/>
</dbReference>
<dbReference type="SUPFAM" id="SSF56349">
    <property type="entry name" value="DNA breaking-rejoining enzymes"/>
    <property type="match status" value="1"/>
</dbReference>
<dbReference type="EMBL" id="CP058627">
    <property type="protein sequence ID" value="QLG89565.1"/>
    <property type="molecule type" value="Genomic_DNA"/>
</dbReference>
<keyword evidence="2" id="KW-0229">DNA integration</keyword>
<dbReference type="InterPro" id="IPR010998">
    <property type="entry name" value="Integrase_recombinase_N"/>
</dbReference>